<organism evidence="1 2">
    <name type="scientific">Naganishia vaughanmartiniae</name>
    <dbReference type="NCBI Taxonomy" id="1424756"/>
    <lineage>
        <taxon>Eukaryota</taxon>
        <taxon>Fungi</taxon>
        <taxon>Dikarya</taxon>
        <taxon>Basidiomycota</taxon>
        <taxon>Agaricomycotina</taxon>
        <taxon>Tremellomycetes</taxon>
        <taxon>Filobasidiales</taxon>
        <taxon>Filobasidiaceae</taxon>
        <taxon>Naganishia</taxon>
    </lineage>
</organism>
<gene>
    <name evidence="1" type="ORF">QFC22_005927</name>
</gene>
<reference evidence="1" key="1">
    <citation type="submission" date="2023-04" db="EMBL/GenBank/DDBJ databases">
        <title>Draft Genome sequencing of Naganishia species isolated from polar environments using Oxford Nanopore Technology.</title>
        <authorList>
            <person name="Leo P."/>
            <person name="Venkateswaran K."/>
        </authorList>
    </citation>
    <scope>NUCLEOTIDE SEQUENCE</scope>
    <source>
        <strain evidence="1">MNA-CCFEE 5425</strain>
    </source>
</reference>
<protein>
    <submittedName>
        <fullName evidence="1">Uncharacterized protein</fullName>
    </submittedName>
</protein>
<evidence type="ECO:0000313" key="2">
    <source>
        <dbReference type="Proteomes" id="UP001243375"/>
    </source>
</evidence>
<keyword evidence="2" id="KW-1185">Reference proteome</keyword>
<dbReference type="Proteomes" id="UP001243375">
    <property type="component" value="Unassembled WGS sequence"/>
</dbReference>
<name>A0ACC2WPC3_9TREE</name>
<accession>A0ACC2WPC3</accession>
<comment type="caution">
    <text evidence="1">The sequence shown here is derived from an EMBL/GenBank/DDBJ whole genome shotgun (WGS) entry which is preliminary data.</text>
</comment>
<sequence>MPSNNQQSHESNQILKVVRLVQTVKHKEDTSSPEASPSPAGVASASTSDSSLSSDTQSGEGEDDLSSLLQRFMNAEDEPDSILALRRLIDGVCLQLSTIIWPADAVRFLEQHSTEVRAAAAYAKVQAVVPYVLARSIVPSLDQSLNYPAGHSCWAVFVDTVSIATQYFAQSLANNSALPVAVYLTRACPIATVTASVKSTAGNDSHPKAHTGVPLKPTATRHPSSTGSSSSSDVRPDLPGQLNTLSLTATEATSVSPLLLPSKFYMSRMIYDMDLAGFAHTDCNLRSSLNVTFEKKDPSNIGIISEIAVRQEAGRYRVLDMWYEERLEHVAGDFRSDPSMQRDEIFAKRTSGQSAGKSLGATLNFGAKPSAAVSASRVSTVTSASEIEQTRPYTFKNEVEDVDGRIYWIAPTDSAPDNWIVPNIQIMSTFKDRLKKPVPAVFTTQVQIILQPQMEASNDSPMGYLLINQLRVENCLDFSGSPVNLIEADYLKHESWMLKLRERAEDSTGQGCQATAPHVVEGCATVMHGVGKFTGPPPQLLSKPKRKGGRDLKPEFYAGAKWNVAKSIANRAPLCEYSISAALLDREARSKR</sequence>
<proteinExistence type="predicted"/>
<evidence type="ECO:0000313" key="1">
    <source>
        <dbReference type="EMBL" id="KAJ9113619.1"/>
    </source>
</evidence>
<dbReference type="EMBL" id="JASBWU010000021">
    <property type="protein sequence ID" value="KAJ9113619.1"/>
    <property type="molecule type" value="Genomic_DNA"/>
</dbReference>